<dbReference type="InterPro" id="IPR050101">
    <property type="entry name" value="CinA"/>
</dbReference>
<dbReference type="Pfam" id="PF00994">
    <property type="entry name" value="MoCF_biosynth"/>
    <property type="match status" value="1"/>
</dbReference>
<dbReference type="NCBIfam" id="TIGR00177">
    <property type="entry name" value="molyb_syn"/>
    <property type="match status" value="1"/>
</dbReference>
<dbReference type="InterPro" id="IPR036425">
    <property type="entry name" value="MoaB/Mog-like_dom_sf"/>
</dbReference>
<name>A0ABR7QYQ9_9GAMM</name>
<dbReference type="InterPro" id="IPR001453">
    <property type="entry name" value="MoaB/Mog_dom"/>
</dbReference>
<dbReference type="CDD" id="cd00885">
    <property type="entry name" value="cinA"/>
    <property type="match status" value="1"/>
</dbReference>
<dbReference type="Proteomes" id="UP000651208">
    <property type="component" value="Unassembled WGS sequence"/>
</dbReference>
<protein>
    <submittedName>
        <fullName evidence="2">CinA family nicotinamide mononucleotide deamidase-related protein</fullName>
    </submittedName>
</protein>
<dbReference type="Gene3D" id="3.40.980.10">
    <property type="entry name" value="MoaB/Mog-like domain"/>
    <property type="match status" value="1"/>
</dbReference>
<evidence type="ECO:0000313" key="3">
    <source>
        <dbReference type="Proteomes" id="UP000651208"/>
    </source>
</evidence>
<dbReference type="NCBIfam" id="TIGR00200">
    <property type="entry name" value="cinA_nterm"/>
    <property type="match status" value="1"/>
</dbReference>
<dbReference type="RefSeq" id="WP_187755780.1">
    <property type="nucleotide sequence ID" value="NZ_JABURY010000017.1"/>
</dbReference>
<gene>
    <name evidence="2" type="ORF">FcAc13_08430</name>
</gene>
<sequence length="401" mass="45030">MKSNLNIEMLSTGDEVLYGQITDTNATWLSDYLFAQGYVITSRYTQGDNLQQLIATLQQRSQVNDILIVNGGLGPTSDDLTAQAAAQANHESLVLFPQWVEKMQQYFAQRGKPMPSSNMKQAMLPSSATIIDNPVGTACGFHMIINNCQIYFTPGVPSEFKQMVSQQIIADLQSKFPILDKPCCYRLTTMGRTESDLADEIESTLTVPDDITIGYRSAMPFIELKLTAKQSQQPAMDKLWYELNALVKDNLIYVGTIGLAPLVSQLLREHHQPIIIIEQQTAGLIAYPLYNNQAPIICSQVLGIDQDIGQIVNQLKSTYPQAVILALHDYDIASGRFKLQLLTANHKYYYQLKYNGRRYHLATEQTILAAVAHDILRRHLLRLPLIGQYTWLQTEQIDSVG</sequence>
<accession>A0ABR7QYQ9</accession>
<dbReference type="EMBL" id="JABURY010000017">
    <property type="protein sequence ID" value="MBC9131334.1"/>
    <property type="molecule type" value="Genomic_DNA"/>
</dbReference>
<comment type="caution">
    <text evidence="2">The sequence shown here is derived from an EMBL/GenBank/DDBJ whole genome shotgun (WGS) entry which is preliminary data.</text>
</comment>
<dbReference type="InterPro" id="IPR008135">
    <property type="entry name" value="Competence-induced_CinA"/>
</dbReference>
<evidence type="ECO:0000259" key="1">
    <source>
        <dbReference type="SMART" id="SM00852"/>
    </source>
</evidence>
<proteinExistence type="predicted"/>
<dbReference type="SUPFAM" id="SSF53218">
    <property type="entry name" value="Molybdenum cofactor biosynthesis proteins"/>
    <property type="match status" value="1"/>
</dbReference>
<dbReference type="PANTHER" id="PTHR13939">
    <property type="entry name" value="NICOTINAMIDE-NUCLEOTIDE AMIDOHYDROLASE PNCC"/>
    <property type="match status" value="1"/>
</dbReference>
<organism evidence="2 3">
    <name type="scientific">Frischella japonica</name>
    <dbReference type="NCBI Taxonomy" id="2741544"/>
    <lineage>
        <taxon>Bacteria</taxon>
        <taxon>Pseudomonadati</taxon>
        <taxon>Pseudomonadota</taxon>
        <taxon>Gammaproteobacteria</taxon>
        <taxon>Orbales</taxon>
        <taxon>Orbaceae</taxon>
        <taxon>Frischella</taxon>
    </lineage>
</organism>
<feature type="domain" description="MoaB/Mog" evidence="1">
    <location>
        <begin position="8"/>
        <end position="175"/>
    </location>
</feature>
<evidence type="ECO:0000313" key="2">
    <source>
        <dbReference type="EMBL" id="MBC9131334.1"/>
    </source>
</evidence>
<reference evidence="2 3" key="1">
    <citation type="submission" date="2020-06" db="EMBL/GenBank/DDBJ databases">
        <title>Frischella cerana isolated from Apis cerana gut homogenate.</title>
        <authorList>
            <person name="Wolter L.A."/>
            <person name="Suenami S."/>
            <person name="Miyazaki R."/>
        </authorList>
    </citation>
    <scope>NUCLEOTIDE SEQUENCE [LARGE SCALE GENOMIC DNA]</scope>
    <source>
        <strain evidence="2 3">Ac13</strain>
    </source>
</reference>
<keyword evidence="3" id="KW-1185">Reference proteome</keyword>
<dbReference type="SMART" id="SM00852">
    <property type="entry name" value="MoCF_biosynth"/>
    <property type="match status" value="1"/>
</dbReference>
<dbReference type="PANTHER" id="PTHR13939:SF0">
    <property type="entry name" value="NMN AMIDOHYDROLASE-LIKE PROTEIN YFAY"/>
    <property type="match status" value="1"/>
</dbReference>